<dbReference type="HOGENOM" id="CLU_2304076_0_0_6"/>
<gene>
    <name evidence="1" type="ORF">HMPREF0758_3077</name>
</gene>
<evidence type="ECO:0000313" key="2">
    <source>
        <dbReference type="Proteomes" id="UP000005723"/>
    </source>
</evidence>
<dbReference type="Proteomes" id="UP000005723">
    <property type="component" value="Unassembled WGS sequence"/>
</dbReference>
<keyword evidence="2" id="KW-1185">Reference proteome</keyword>
<evidence type="ECO:0000313" key="1">
    <source>
        <dbReference type="EMBL" id="EFE95386.1"/>
    </source>
</evidence>
<accession>D4E4H7</accession>
<reference evidence="1 2" key="1">
    <citation type="submission" date="2010-01" db="EMBL/GenBank/DDBJ databases">
        <authorList>
            <person name="Muzny D."/>
            <person name="Qin X."/>
            <person name="Deng J."/>
            <person name="Jiang H."/>
            <person name="Liu Y."/>
            <person name="Qu J."/>
            <person name="Song X.-Z."/>
            <person name="Zhang L."/>
            <person name="Thornton R."/>
            <person name="Coyle M."/>
            <person name="Francisco L."/>
            <person name="Jackson L."/>
            <person name="Javaid M."/>
            <person name="Korchina V."/>
            <person name="Kovar C."/>
            <person name="Mata R."/>
            <person name="Mathew T."/>
            <person name="Ngo R."/>
            <person name="Nguyen L."/>
            <person name="Nguyen N."/>
            <person name="Okwuonu G."/>
            <person name="Ongeri F."/>
            <person name="Pham C."/>
            <person name="Simmons D."/>
            <person name="Wilczek-Boney K."/>
            <person name="Hale W."/>
            <person name="Jakkamsetti A."/>
            <person name="Pham P."/>
            <person name="Ruth R."/>
            <person name="San Lucas F."/>
            <person name="Warren J."/>
            <person name="Zhang J."/>
            <person name="Zhao Z."/>
            <person name="Zhou C."/>
            <person name="Zhu D."/>
            <person name="Lee S."/>
            <person name="Bess C."/>
            <person name="Blankenburg K."/>
            <person name="Forbes L."/>
            <person name="Fu Q."/>
            <person name="Gubbala S."/>
            <person name="Hirani K."/>
            <person name="Jayaseelan J.C."/>
            <person name="Lara F."/>
            <person name="Munidasa M."/>
            <person name="Palculict T."/>
            <person name="Patil S."/>
            <person name="Pu L.-L."/>
            <person name="Saada N."/>
            <person name="Tang L."/>
            <person name="Weissenberger G."/>
            <person name="Zhu Y."/>
            <person name="Hemphill L."/>
            <person name="Shang Y."/>
            <person name="Youmans B."/>
            <person name="Ayvaz T."/>
            <person name="Ross M."/>
            <person name="Santibanez J."/>
            <person name="Aqrawi P."/>
            <person name="Gross S."/>
            <person name="Joshi V."/>
            <person name="Fowler G."/>
            <person name="Nazareth L."/>
            <person name="Reid J."/>
            <person name="Worley K."/>
            <person name="Petrosino J."/>
            <person name="Highlander S."/>
            <person name="Gibbs R."/>
        </authorList>
    </citation>
    <scope>NUCLEOTIDE SEQUENCE [LARGE SCALE GENOMIC DNA]</scope>
    <source>
        <strain evidence="1 2">DSM 4582</strain>
    </source>
</reference>
<organism evidence="1 2">
    <name type="scientific">Serratia odorifera DSM 4582</name>
    <dbReference type="NCBI Taxonomy" id="667129"/>
    <lineage>
        <taxon>Bacteria</taxon>
        <taxon>Pseudomonadati</taxon>
        <taxon>Pseudomonadota</taxon>
        <taxon>Gammaproteobacteria</taxon>
        <taxon>Enterobacterales</taxon>
        <taxon>Yersiniaceae</taxon>
        <taxon>Serratia</taxon>
    </lineage>
</organism>
<dbReference type="EMBL" id="ADBY01000048">
    <property type="protein sequence ID" value="EFE95386.1"/>
    <property type="molecule type" value="Genomic_DNA"/>
</dbReference>
<dbReference type="RefSeq" id="WP_004961200.1">
    <property type="nucleotide sequence ID" value="NZ_GG753567.1"/>
</dbReference>
<name>D4E4H7_SEROD</name>
<comment type="caution">
    <text evidence="1">The sequence shown here is derived from an EMBL/GenBank/DDBJ whole genome shotgun (WGS) entry which is preliminary data.</text>
</comment>
<proteinExistence type="predicted"/>
<dbReference type="AlphaFoldDB" id="D4E4H7"/>
<protein>
    <submittedName>
        <fullName evidence="1">Uncharacterized protein</fullName>
    </submittedName>
</protein>
<sequence length="100" mass="11102">MKLATLLLKCQEAFPFASCPAQAFTIEGKTSLGYNWDDVTRALGLPDGYIDVVDISDAEKLRILSKDIEAVDMANIQRIAAGKFFVDADIFHSKTRLMMD</sequence>